<keyword evidence="1" id="KW-0012">Acyltransferase</keyword>
<proteinExistence type="predicted"/>
<keyword evidence="1" id="KW-0808">Transferase</keyword>
<name>A0ACC1Y345_MELAZ</name>
<organism evidence="1 2">
    <name type="scientific">Melia azedarach</name>
    <name type="common">Chinaberry tree</name>
    <dbReference type="NCBI Taxonomy" id="155640"/>
    <lineage>
        <taxon>Eukaryota</taxon>
        <taxon>Viridiplantae</taxon>
        <taxon>Streptophyta</taxon>
        <taxon>Embryophyta</taxon>
        <taxon>Tracheophyta</taxon>
        <taxon>Spermatophyta</taxon>
        <taxon>Magnoliopsida</taxon>
        <taxon>eudicotyledons</taxon>
        <taxon>Gunneridae</taxon>
        <taxon>Pentapetalae</taxon>
        <taxon>rosids</taxon>
        <taxon>malvids</taxon>
        <taxon>Sapindales</taxon>
        <taxon>Meliaceae</taxon>
        <taxon>Melia</taxon>
    </lineage>
</organism>
<accession>A0ACC1Y345</accession>
<gene>
    <name evidence="1" type="ORF">OWV82_012258</name>
</gene>
<evidence type="ECO:0000313" key="2">
    <source>
        <dbReference type="Proteomes" id="UP001164539"/>
    </source>
</evidence>
<comment type="caution">
    <text evidence="1">The sequence shown here is derived from an EMBL/GenBank/DDBJ whole genome shotgun (WGS) entry which is preliminary data.</text>
</comment>
<keyword evidence="2" id="KW-1185">Reference proteome</keyword>
<evidence type="ECO:0000313" key="1">
    <source>
        <dbReference type="EMBL" id="KAJ4717359.1"/>
    </source>
</evidence>
<dbReference type="EMBL" id="CM051399">
    <property type="protein sequence ID" value="KAJ4717359.1"/>
    <property type="molecule type" value="Genomic_DNA"/>
</dbReference>
<protein>
    <submittedName>
        <fullName evidence="1">Anthocyanin 5-aromatic acyltransferase</fullName>
    </submittedName>
</protein>
<dbReference type="Proteomes" id="UP001164539">
    <property type="component" value="Chromosome 6"/>
</dbReference>
<sequence length="470" mass="52762">MAQQYRVRVLDESFVAPPPGSVSRTNIPLTFLDVSWLFCPPAESVLFYEFPHPTLHFTENIFPHLKQSLSLTLRYFFPFAGNLTCPPPPNNPYILYNEGNSIQVTLAQSDADFNHLTANYARDNTQFKCLVPTLPMTTISSDQTHVMPLMALQFTVFPNSGVSIGISCNHVAADGRSFYHFMKSWASIHRSESFSLPYHNRDVIKDPHGRDLFSIFMNDIMKWEISPPPGPATDIPEDNVRLTLVLSRAQIEKLKESITAQIRNDNEQAREVQPLHMSTFVATCAFMWVNLVKLQESSETTGGELQDDETLYHLLPADCREQFDEFPVPATYFGNCLALVLLSAKRSELMGENGIVFAATEIGRQIYELKKKGPLIGAEKWVSNLIKAVETGRAVMVSGSPRFHEYETDFGWGTPRKSEIVHIGANGGYSLAGRRDDQEGPGAIEIGIVIGRHKIDDFNVIFKQALNLNF</sequence>
<reference evidence="1 2" key="1">
    <citation type="journal article" date="2023" name="Science">
        <title>Complex scaffold remodeling in plant triterpene biosynthesis.</title>
        <authorList>
            <person name="De La Pena R."/>
            <person name="Hodgson H."/>
            <person name="Liu J.C."/>
            <person name="Stephenson M.J."/>
            <person name="Martin A.C."/>
            <person name="Owen C."/>
            <person name="Harkess A."/>
            <person name="Leebens-Mack J."/>
            <person name="Jimenez L.E."/>
            <person name="Osbourn A."/>
            <person name="Sattely E.S."/>
        </authorList>
    </citation>
    <scope>NUCLEOTIDE SEQUENCE [LARGE SCALE GENOMIC DNA]</scope>
    <source>
        <strain evidence="2">cv. JPN11</strain>
        <tissue evidence="1">Leaf</tissue>
    </source>
</reference>